<keyword evidence="1" id="KW-0812">Transmembrane</keyword>
<feature type="transmembrane region" description="Helical" evidence="1">
    <location>
        <begin position="139"/>
        <end position="158"/>
    </location>
</feature>
<proteinExistence type="predicted"/>
<feature type="transmembrane region" description="Helical" evidence="1">
    <location>
        <begin position="283"/>
        <end position="303"/>
    </location>
</feature>
<feature type="transmembrane region" description="Helical" evidence="1">
    <location>
        <begin position="212"/>
        <end position="233"/>
    </location>
</feature>
<sequence length="411" mass="46767">MKHFSTTPLPPNAWKTALGWWVVAGAIGVLIRYQLVYPVAGLSYPFLLHAHSHVVLLGWAFNGLFLALVSAFGSGIRSAAYRKIWLGFQASIFGMLVFFPIQGYATGSIVASTVHVFVSYYMAWCLWRDLRSDKSLSARLVRWGLFFLALSTLGPYAVGILKARHLQDTIWYPLSIYYYLHFLYNGWFMFGCLALLVRWLEHWHLMPTKQAGNQFVTALALSAFGTLALSALWTDPPAWVWLVGGIAALLQAGAGGWLLWWLWQKRVHLTQHLTPQAYGVARLAFLSFALKLILQLLSVFPWATRLAYTQRNLVIAYLHLVFIGVITFFLLAWAVQQEHLRRSVLAIRLITLFFVLTEIALVAESIWQQAGSYVPHLGEWLLVLSVGLWLGVLLIWLRQFPTRSNRLLSFW</sequence>
<dbReference type="RefSeq" id="WP_012926420.1">
    <property type="nucleotide sequence ID" value="NC_013730.1"/>
</dbReference>
<feature type="transmembrane region" description="Helical" evidence="1">
    <location>
        <begin position="347"/>
        <end position="368"/>
    </location>
</feature>
<dbReference type="KEGG" id="sli:Slin_1825"/>
<gene>
    <name evidence="2" type="ordered locus">Slin_1825</name>
</gene>
<evidence type="ECO:0008006" key="4">
    <source>
        <dbReference type="Google" id="ProtNLM"/>
    </source>
</evidence>
<dbReference type="STRING" id="504472.Slin_1825"/>
<evidence type="ECO:0000256" key="1">
    <source>
        <dbReference type="SAM" id="Phobius"/>
    </source>
</evidence>
<keyword evidence="1" id="KW-0472">Membrane</keyword>
<evidence type="ECO:0000313" key="2">
    <source>
        <dbReference type="EMBL" id="ADB37870.1"/>
    </source>
</evidence>
<name>D2QR18_SPILD</name>
<accession>D2QR18</accession>
<feature type="transmembrane region" description="Helical" evidence="1">
    <location>
        <begin position="12"/>
        <end position="33"/>
    </location>
</feature>
<keyword evidence="1" id="KW-1133">Transmembrane helix</keyword>
<dbReference type="eggNOG" id="COG2010">
    <property type="taxonomic scope" value="Bacteria"/>
</dbReference>
<reference evidence="2 3" key="1">
    <citation type="journal article" date="2010" name="Stand. Genomic Sci.">
        <title>Complete genome sequence of Spirosoma linguale type strain (1).</title>
        <authorList>
            <person name="Lail K."/>
            <person name="Sikorski J."/>
            <person name="Saunders E."/>
            <person name="Lapidus A."/>
            <person name="Glavina Del Rio T."/>
            <person name="Copeland A."/>
            <person name="Tice H."/>
            <person name="Cheng J.-F."/>
            <person name="Lucas S."/>
            <person name="Nolan M."/>
            <person name="Bruce D."/>
            <person name="Goodwin L."/>
            <person name="Pitluck S."/>
            <person name="Ivanova N."/>
            <person name="Mavromatis K."/>
            <person name="Ovchinnikova G."/>
            <person name="Pati A."/>
            <person name="Chen A."/>
            <person name="Palaniappan K."/>
            <person name="Land M."/>
            <person name="Hauser L."/>
            <person name="Chang Y.-J."/>
            <person name="Jeffries C.D."/>
            <person name="Chain P."/>
            <person name="Brettin T."/>
            <person name="Detter J.C."/>
            <person name="Schuetze A."/>
            <person name="Rohde M."/>
            <person name="Tindall B.J."/>
            <person name="Goeker M."/>
            <person name="Bristow J."/>
            <person name="Eisen J.A."/>
            <person name="Markowitz V."/>
            <person name="Hugenholtz P."/>
            <person name="Kyrpides N.C."/>
            <person name="Klenk H.-P."/>
            <person name="Chen F."/>
        </authorList>
    </citation>
    <scope>NUCLEOTIDE SEQUENCE [LARGE SCALE GENOMIC DNA]</scope>
    <source>
        <strain evidence="3">ATCC 33905 / DSM 74 / LMG 10896 / Claus 1</strain>
    </source>
</reference>
<keyword evidence="3" id="KW-1185">Reference proteome</keyword>
<feature type="transmembrane region" description="Helical" evidence="1">
    <location>
        <begin position="84"/>
        <end position="101"/>
    </location>
</feature>
<dbReference type="AlphaFoldDB" id="D2QR18"/>
<feature type="transmembrane region" description="Helical" evidence="1">
    <location>
        <begin position="315"/>
        <end position="335"/>
    </location>
</feature>
<feature type="transmembrane region" description="Helical" evidence="1">
    <location>
        <begin position="380"/>
        <end position="397"/>
    </location>
</feature>
<feature type="transmembrane region" description="Helical" evidence="1">
    <location>
        <begin position="107"/>
        <end position="127"/>
    </location>
</feature>
<protein>
    <recommendedName>
        <fullName evidence="4">NnrS family protein</fullName>
    </recommendedName>
</protein>
<dbReference type="Proteomes" id="UP000002028">
    <property type="component" value="Chromosome"/>
</dbReference>
<feature type="transmembrane region" description="Helical" evidence="1">
    <location>
        <begin position="178"/>
        <end position="200"/>
    </location>
</feature>
<organism evidence="2 3">
    <name type="scientific">Spirosoma linguale (strain ATCC 33905 / DSM 74 / LMG 10896 / Claus 1)</name>
    <dbReference type="NCBI Taxonomy" id="504472"/>
    <lineage>
        <taxon>Bacteria</taxon>
        <taxon>Pseudomonadati</taxon>
        <taxon>Bacteroidota</taxon>
        <taxon>Cytophagia</taxon>
        <taxon>Cytophagales</taxon>
        <taxon>Cytophagaceae</taxon>
        <taxon>Spirosoma</taxon>
    </lineage>
</organism>
<feature type="transmembrane region" description="Helical" evidence="1">
    <location>
        <begin position="239"/>
        <end position="263"/>
    </location>
</feature>
<dbReference type="EMBL" id="CP001769">
    <property type="protein sequence ID" value="ADB37870.1"/>
    <property type="molecule type" value="Genomic_DNA"/>
</dbReference>
<evidence type="ECO:0000313" key="3">
    <source>
        <dbReference type="Proteomes" id="UP000002028"/>
    </source>
</evidence>
<dbReference type="HOGENOM" id="CLU_682891_0_0_10"/>
<feature type="transmembrane region" description="Helical" evidence="1">
    <location>
        <begin position="53"/>
        <end position="72"/>
    </location>
</feature>